<dbReference type="Proteomes" id="UP000186817">
    <property type="component" value="Unassembled WGS sequence"/>
</dbReference>
<keyword evidence="2" id="KW-0472">Membrane</keyword>
<keyword evidence="5" id="KW-1185">Reference proteome</keyword>
<reference evidence="4 5" key="1">
    <citation type="submission" date="2016-02" db="EMBL/GenBank/DDBJ databases">
        <title>Genome analysis of coral dinoflagellate symbionts highlights evolutionary adaptations to a symbiotic lifestyle.</title>
        <authorList>
            <person name="Aranda M."/>
            <person name="Li Y."/>
            <person name="Liew Y.J."/>
            <person name="Baumgarten S."/>
            <person name="Simakov O."/>
            <person name="Wilson M."/>
            <person name="Piel J."/>
            <person name="Ashoor H."/>
            <person name="Bougouffa S."/>
            <person name="Bajic V.B."/>
            <person name="Ryu T."/>
            <person name="Ravasi T."/>
            <person name="Bayer T."/>
            <person name="Micklem G."/>
            <person name="Kim H."/>
            <person name="Bhak J."/>
            <person name="Lajeunesse T.C."/>
            <person name="Voolstra C.R."/>
        </authorList>
    </citation>
    <scope>NUCLEOTIDE SEQUENCE [LARGE SCALE GENOMIC DNA]</scope>
    <source>
        <strain evidence="4 5">CCMP2467</strain>
    </source>
</reference>
<accession>A0A1Q9DW91</accession>
<feature type="signal peptide" evidence="3">
    <location>
        <begin position="1"/>
        <end position="22"/>
    </location>
</feature>
<evidence type="ECO:0008006" key="6">
    <source>
        <dbReference type="Google" id="ProtNLM"/>
    </source>
</evidence>
<evidence type="ECO:0000313" key="5">
    <source>
        <dbReference type="Proteomes" id="UP000186817"/>
    </source>
</evidence>
<name>A0A1Q9DW91_SYMMI</name>
<dbReference type="EMBL" id="LSRX01000362">
    <property type="protein sequence ID" value="OLP99446.1"/>
    <property type="molecule type" value="Genomic_DNA"/>
</dbReference>
<evidence type="ECO:0000256" key="3">
    <source>
        <dbReference type="SAM" id="SignalP"/>
    </source>
</evidence>
<proteinExistence type="predicted"/>
<organism evidence="4 5">
    <name type="scientific">Symbiodinium microadriaticum</name>
    <name type="common">Dinoflagellate</name>
    <name type="synonym">Zooxanthella microadriatica</name>
    <dbReference type="NCBI Taxonomy" id="2951"/>
    <lineage>
        <taxon>Eukaryota</taxon>
        <taxon>Sar</taxon>
        <taxon>Alveolata</taxon>
        <taxon>Dinophyceae</taxon>
        <taxon>Suessiales</taxon>
        <taxon>Symbiodiniaceae</taxon>
        <taxon>Symbiodinium</taxon>
    </lineage>
</organism>
<feature type="transmembrane region" description="Helical" evidence="2">
    <location>
        <begin position="164"/>
        <end position="190"/>
    </location>
</feature>
<feature type="region of interest" description="Disordered" evidence="1">
    <location>
        <begin position="75"/>
        <end position="111"/>
    </location>
</feature>
<keyword evidence="2" id="KW-1133">Transmembrane helix</keyword>
<sequence length="193" mass="20653">MLLLPPLLPLLYCNAFISGGSAAWPSKAADEQFSSRSLTQVGTLVRSRLGYATMEILAFERCLLPCSAYYPHDEVCDDDGDGDDDDDDDEDDDGGGGGGEGDGDANTTDGGTPIVREAVVMATMVGMKLLADVPTANLAEEIVGGATEMVMVVMRIVLPMTSKMMLLMMPMIAMTMRTVIMMSMIMFACLSRN</sequence>
<keyword evidence="3" id="KW-0732">Signal</keyword>
<feature type="compositionally biased region" description="Acidic residues" evidence="1">
    <location>
        <begin position="75"/>
        <end position="94"/>
    </location>
</feature>
<feature type="chain" id="PRO_5012525552" description="Secreted protein" evidence="3">
    <location>
        <begin position="23"/>
        <end position="193"/>
    </location>
</feature>
<comment type="caution">
    <text evidence="4">The sequence shown here is derived from an EMBL/GenBank/DDBJ whole genome shotgun (WGS) entry which is preliminary data.</text>
</comment>
<evidence type="ECO:0000256" key="1">
    <source>
        <dbReference type="SAM" id="MobiDB-lite"/>
    </source>
</evidence>
<gene>
    <name evidence="4" type="ORF">AK812_SmicGene18002</name>
</gene>
<protein>
    <recommendedName>
        <fullName evidence="6">Secreted protein</fullName>
    </recommendedName>
</protein>
<keyword evidence="2" id="KW-0812">Transmembrane</keyword>
<dbReference type="AlphaFoldDB" id="A0A1Q9DW91"/>
<evidence type="ECO:0000313" key="4">
    <source>
        <dbReference type="EMBL" id="OLP99446.1"/>
    </source>
</evidence>
<evidence type="ECO:0000256" key="2">
    <source>
        <dbReference type="SAM" id="Phobius"/>
    </source>
</evidence>